<dbReference type="Proteomes" id="UP000516093">
    <property type="component" value="Chromosome"/>
</dbReference>
<dbReference type="RefSeq" id="WP_187732575.1">
    <property type="nucleotide sequence ID" value="NZ_BMFN01000002.1"/>
</dbReference>
<dbReference type="EMBL" id="CP060784">
    <property type="protein sequence ID" value="QNP52318.1"/>
    <property type="molecule type" value="Genomic_DNA"/>
</dbReference>
<accession>A0A7H0GVK2</accession>
<dbReference type="KEGG" id="hqi:H9L05_00400"/>
<name>A0A7H0GVK2_9BACT</name>
<dbReference type="InterPro" id="IPR011463">
    <property type="entry name" value="DUF1569"/>
</dbReference>
<protein>
    <submittedName>
        <fullName evidence="1">DUF1569 domain-containing protein</fullName>
    </submittedName>
</protein>
<dbReference type="Pfam" id="PF07606">
    <property type="entry name" value="DUF1569"/>
    <property type="match status" value="1"/>
</dbReference>
<gene>
    <name evidence="1" type="ORF">H9L05_00400</name>
</gene>
<organism evidence="1 2">
    <name type="scientific">Hymenobacter qilianensis</name>
    <dbReference type="NCBI Taxonomy" id="1385715"/>
    <lineage>
        <taxon>Bacteria</taxon>
        <taxon>Pseudomonadati</taxon>
        <taxon>Bacteroidota</taxon>
        <taxon>Cytophagia</taxon>
        <taxon>Cytophagales</taxon>
        <taxon>Hymenobacteraceae</taxon>
        <taxon>Hymenobacter</taxon>
    </lineage>
</organism>
<proteinExistence type="predicted"/>
<evidence type="ECO:0000313" key="2">
    <source>
        <dbReference type="Proteomes" id="UP000516093"/>
    </source>
</evidence>
<keyword evidence="2" id="KW-1185">Reference proteome</keyword>
<reference evidence="1 2" key="1">
    <citation type="submission" date="2020-08" db="EMBL/GenBank/DDBJ databases">
        <title>Genome sequence of Hymenobacter qilianensis JCM 19763T.</title>
        <authorList>
            <person name="Hyun D.-W."/>
            <person name="Bae J.-W."/>
        </authorList>
    </citation>
    <scope>NUCLEOTIDE SEQUENCE [LARGE SCALE GENOMIC DNA]</scope>
    <source>
        <strain evidence="1 2">JCM 19763</strain>
    </source>
</reference>
<evidence type="ECO:0000313" key="1">
    <source>
        <dbReference type="EMBL" id="QNP52318.1"/>
    </source>
</evidence>
<dbReference type="InterPro" id="IPR034660">
    <property type="entry name" value="DinB/YfiT-like"/>
</dbReference>
<dbReference type="AlphaFoldDB" id="A0A7H0GVK2"/>
<sequence length="151" mass="17002">MSASFLDPNAHAALVARIQTLTPDSQRQWGKMTVGQMLVHCADQLRVSRGEKAVTSLRIPGFLKPLAKWFFVTRLKSFKPNMQTLKELDSQVGMTSPTTFEADRQTLLDLLNPAKYSPSGVEHPVFGHLSHNELGEVTWKHLDHHLRQFGV</sequence>
<dbReference type="Gene3D" id="1.20.120.450">
    <property type="entry name" value="dinb family like domain"/>
    <property type="match status" value="1"/>
</dbReference>